<dbReference type="Ensembl" id="ENSSSCT00035034695.1">
    <property type="protein sequence ID" value="ENSSSCP00035013748.1"/>
    <property type="gene ID" value="ENSSSCG00035026293.1"/>
</dbReference>
<dbReference type="GO" id="GO:0034774">
    <property type="term" value="C:secretory granule lumen"/>
    <property type="evidence" value="ECO:0007669"/>
    <property type="project" value="UniProtKB-ARBA"/>
</dbReference>
<dbReference type="Ensembl" id="ENSSSCT00055015107.1">
    <property type="protein sequence ID" value="ENSSSCP00055011881.1"/>
    <property type="gene ID" value="ENSSSCG00055007732.1"/>
</dbReference>
<evidence type="ECO:0000256" key="13">
    <source>
        <dbReference type="ARBA" id="ARBA00022837"/>
    </source>
</evidence>
<protein>
    <recommendedName>
        <fullName evidence="7">Neuroendocrine convertase 1</fullName>
        <ecNumber evidence="6">3.4.21.93</ecNumber>
    </recommendedName>
    <alternativeName>
        <fullName evidence="18">Prohormone convertase 1</fullName>
    </alternativeName>
    <alternativeName>
        <fullName evidence="19">Proprotein convertase 1</fullName>
    </alternativeName>
</protein>
<dbReference type="FunFam" id="6.10.250.3320:FF:000001">
    <property type="entry name" value="neuroendocrine convertase 1"/>
    <property type="match status" value="1"/>
</dbReference>
<evidence type="ECO:0000256" key="3">
    <source>
        <dbReference type="ARBA" id="ARBA00002975"/>
    </source>
</evidence>
<keyword evidence="15" id="KW-1015">Disulfide bond</keyword>
<dbReference type="PROSITE" id="PS00138">
    <property type="entry name" value="SUBTILASE_SER"/>
    <property type="match status" value="1"/>
</dbReference>
<dbReference type="FunFam" id="2.60.120.260:FF:000054">
    <property type="entry name" value="Proprotein convertase subtilisin/kexin type 1"/>
    <property type="match status" value="1"/>
</dbReference>
<evidence type="ECO:0000256" key="1">
    <source>
        <dbReference type="ARBA" id="ARBA00000779"/>
    </source>
</evidence>
<evidence type="ECO:0000256" key="21">
    <source>
        <dbReference type="PROSITE-ProRule" id="PRU01240"/>
    </source>
</evidence>
<proteinExistence type="inferred from homology"/>
<dbReference type="Ensembl" id="ENSSSCT00030014335.1">
    <property type="protein sequence ID" value="ENSSSCP00030006430.1"/>
    <property type="gene ID" value="ENSSSCG00030010452.1"/>
</dbReference>
<evidence type="ECO:0000256" key="22">
    <source>
        <dbReference type="SAM" id="MobiDB-lite"/>
    </source>
</evidence>
<dbReference type="Gene3D" id="6.10.250.3320">
    <property type="match status" value="1"/>
</dbReference>
<dbReference type="Proteomes" id="UP000694723">
    <property type="component" value="Unplaced"/>
</dbReference>
<evidence type="ECO:0000256" key="14">
    <source>
        <dbReference type="ARBA" id="ARBA00023145"/>
    </source>
</evidence>
<dbReference type="Ensembl" id="ENSSSCT00015024844.1">
    <property type="protein sequence ID" value="ENSSSCP00015009669.1"/>
    <property type="gene ID" value="ENSSSCG00015018822.1"/>
</dbReference>
<evidence type="ECO:0000313" key="24">
    <source>
        <dbReference type="Ensembl" id="ENSSSCP00025009139.1"/>
    </source>
</evidence>
<evidence type="ECO:0000256" key="11">
    <source>
        <dbReference type="ARBA" id="ARBA00022801"/>
    </source>
</evidence>
<keyword evidence="11 21" id="KW-0378">Hydrolase</keyword>
<dbReference type="Proteomes" id="UP000694724">
    <property type="component" value="Unplaced"/>
</dbReference>
<dbReference type="InterPro" id="IPR032815">
    <property type="entry name" value="S8_pro-domain"/>
</dbReference>
<dbReference type="GO" id="GO:0004252">
    <property type="term" value="F:serine-type endopeptidase activity"/>
    <property type="evidence" value="ECO:0007669"/>
    <property type="project" value="UniProtKB-UniRule"/>
</dbReference>
<dbReference type="Ensembl" id="ENSSSCT00025022124.1">
    <property type="protein sequence ID" value="ENSSSCP00025009139.1"/>
    <property type="gene ID" value="ENSSSCG00025016455.1"/>
</dbReference>
<keyword evidence="17" id="KW-0968">Cytoplasmic vesicle</keyword>
<keyword evidence="8 21" id="KW-0645">Protease</keyword>
<organism evidence="24 25">
    <name type="scientific">Sus scrofa</name>
    <name type="common">Pig</name>
    <dbReference type="NCBI Taxonomy" id="9823"/>
    <lineage>
        <taxon>Eukaryota</taxon>
        <taxon>Metazoa</taxon>
        <taxon>Chordata</taxon>
        <taxon>Craniata</taxon>
        <taxon>Vertebrata</taxon>
        <taxon>Euteleostomi</taxon>
        <taxon>Mammalia</taxon>
        <taxon>Eutheria</taxon>
        <taxon>Laurasiatheria</taxon>
        <taxon>Artiodactyla</taxon>
        <taxon>Suina</taxon>
        <taxon>Suidae</taxon>
        <taxon>Sus</taxon>
    </lineage>
</organism>
<dbReference type="Ensembl" id="ENSSSCT00060088315.1">
    <property type="protein sequence ID" value="ENSSSCP00060038220.1"/>
    <property type="gene ID" value="ENSSSCG00060064704.1"/>
</dbReference>
<keyword evidence="13" id="KW-0106">Calcium</keyword>
<sequence>MRASVRAMERRAWTLQCTAFTLFCAWCALNSVKAKRQFVNEWAAEIPGGPEAASAIAEELGYDLLGQIGSLENHYLFKHKSHPRRSRRSALHITKRLSDDDRVIWAEQQYEKERSKRSLLRDSALNLFNDPMWNQQWYLQDTRMTAALPKLDLHVIPVWQKGITGKGVVITVLDDGLEWNHTDIYANYDPEASYDFNDNDHDPFPRYDPTNENKHGTRCAGEIAMQANNHKCGVGVAYNSKVGGIRMLDGIVTDAIEASSIGFNPGHVDIYSASWGPNDDGKTVEGPGRLAQKAFEYGVKQGRQGKGSIFVWASGNGGRQGDNCDCDGYTDSIYTISISSASQQGLSPWYAEKCSSTLATSYSSGDYTDQRITSADLHNDCTETHTGTSASAPLAAGIFALALEANPNLTWRDMQHLVVWTSEYDPLANNPGWKKNGAGLMVNSRFGFGLLNAKALVDLADPRTWSSVPEKKECVVKDNDFEPRALKANGEVIIEIPTRACEGQENAIKSLEHVQFEATIEYSRRGDLHVTLTSAAGTGTVLLAERERDTSPNGFKNWDFMSVHTWGENPIGTWTLRITDMEQPTQENLNESPLVSKSPSGSSVGGRREELAEGAPSEAMLRLLQSAFSKNSAPKQSPKKSASVKLNIPYENFYEALEKLNQPSQLKDSEDSLYNDYVDVFYNTKPYKHRDDRLLQALVDILREEN</sequence>
<dbReference type="Proteomes" id="UP000694570">
    <property type="component" value="Unplaced"/>
</dbReference>
<dbReference type="CDD" id="cd04059">
    <property type="entry name" value="Peptidases_S8_Protein_convertases_Kexins_Furin-like"/>
    <property type="match status" value="1"/>
</dbReference>
<evidence type="ECO:0000256" key="8">
    <source>
        <dbReference type="ARBA" id="ARBA00022670"/>
    </source>
</evidence>
<dbReference type="Pfam" id="PF00082">
    <property type="entry name" value="Peptidase_S8"/>
    <property type="match status" value="1"/>
</dbReference>
<evidence type="ECO:0000256" key="18">
    <source>
        <dbReference type="ARBA" id="ARBA00031320"/>
    </source>
</evidence>
<dbReference type="PANTHER" id="PTHR42884:SF14">
    <property type="entry name" value="NEUROENDOCRINE CONVERTASE 1"/>
    <property type="match status" value="1"/>
</dbReference>
<dbReference type="InterPro" id="IPR008979">
    <property type="entry name" value="Galactose-bd-like_sf"/>
</dbReference>
<dbReference type="AlphaFoldDB" id="A0A8D0R7V2"/>
<dbReference type="Proteomes" id="UP000694728">
    <property type="component" value="Unplaced"/>
</dbReference>
<feature type="active site" description="Charge relay system" evidence="20 21">
    <location>
        <position position="215"/>
    </location>
</feature>
<dbReference type="Proteomes" id="UP000694720">
    <property type="component" value="Unplaced"/>
</dbReference>
<evidence type="ECO:0000313" key="25">
    <source>
        <dbReference type="Proteomes" id="UP000694727"/>
    </source>
</evidence>
<dbReference type="Pfam" id="PF12177">
    <property type="entry name" value="Proho_convert"/>
    <property type="match status" value="1"/>
</dbReference>
<comment type="similarity">
    <text evidence="5">Belongs to the peptidase S8 family. Furin subfamily.</text>
</comment>
<dbReference type="PROSITE" id="PS51829">
    <property type="entry name" value="P_HOMO_B"/>
    <property type="match status" value="1"/>
</dbReference>
<dbReference type="InterPro" id="IPR002884">
    <property type="entry name" value="P_dom"/>
</dbReference>
<evidence type="ECO:0000256" key="2">
    <source>
        <dbReference type="ARBA" id="ARBA00001913"/>
    </source>
</evidence>
<evidence type="ECO:0000256" key="4">
    <source>
        <dbReference type="ARBA" id="ARBA00004398"/>
    </source>
</evidence>
<keyword evidence="12 21" id="KW-0720">Serine protease</keyword>
<reference evidence="24" key="1">
    <citation type="submission" date="2025-05" db="UniProtKB">
        <authorList>
            <consortium name="Ensembl"/>
        </authorList>
    </citation>
    <scope>IDENTIFICATION</scope>
</reference>
<dbReference type="Proteomes" id="UP000694722">
    <property type="component" value="Unplaced"/>
</dbReference>
<dbReference type="InterPro" id="IPR022398">
    <property type="entry name" value="Peptidase_S8_His-AS"/>
</dbReference>
<dbReference type="PRINTS" id="PR00723">
    <property type="entry name" value="SUBTILISIN"/>
</dbReference>
<dbReference type="Proteomes" id="UP000694726">
    <property type="component" value="Unplaced"/>
</dbReference>
<evidence type="ECO:0000256" key="15">
    <source>
        <dbReference type="ARBA" id="ARBA00023157"/>
    </source>
</evidence>
<evidence type="ECO:0000256" key="12">
    <source>
        <dbReference type="ARBA" id="ARBA00022825"/>
    </source>
</evidence>
<dbReference type="InterPro" id="IPR015500">
    <property type="entry name" value="Peptidase_S8_subtilisin-rel"/>
</dbReference>
<feature type="compositionally biased region" description="Low complexity" evidence="22">
    <location>
        <begin position="591"/>
        <end position="602"/>
    </location>
</feature>
<dbReference type="Ensembl" id="ENSSSCT00065093097.1">
    <property type="protein sequence ID" value="ENSSSCP00065040738.1"/>
    <property type="gene ID" value="ENSSSCG00065067819.1"/>
</dbReference>
<dbReference type="Ensembl" id="ENSSSCT00040060907.1">
    <property type="protein sequence ID" value="ENSSSCP00040025593.1"/>
    <property type="gene ID" value="ENSSSCG00040045368.1"/>
</dbReference>
<dbReference type="InterPro" id="IPR000209">
    <property type="entry name" value="Peptidase_S8/S53_dom"/>
</dbReference>
<dbReference type="PROSITE" id="PS00137">
    <property type="entry name" value="SUBTILASE_HIS"/>
    <property type="match status" value="1"/>
</dbReference>
<dbReference type="Pfam" id="PF16470">
    <property type="entry name" value="S8_pro-domain"/>
    <property type="match status" value="1"/>
</dbReference>
<dbReference type="Ensembl" id="ENSSSCT00045054993.1">
    <property type="protein sequence ID" value="ENSSSCP00045038330.1"/>
    <property type="gene ID" value="ENSSSCG00045032212.1"/>
</dbReference>
<dbReference type="Gene3D" id="3.40.50.200">
    <property type="entry name" value="Peptidase S8/S53 domain"/>
    <property type="match status" value="1"/>
</dbReference>
<dbReference type="InterPro" id="IPR023828">
    <property type="entry name" value="Peptidase_S8_Ser-AS"/>
</dbReference>
<gene>
    <name evidence="24" type="primary">PCSK1</name>
</gene>
<dbReference type="Pfam" id="PF01483">
    <property type="entry name" value="P_proprotein"/>
    <property type="match status" value="1"/>
</dbReference>
<dbReference type="SUPFAM" id="SSF54897">
    <property type="entry name" value="Protease propeptides/inhibitors"/>
    <property type="match status" value="1"/>
</dbReference>
<dbReference type="InterPro" id="IPR023827">
    <property type="entry name" value="Peptidase_S8_Asp-AS"/>
</dbReference>
<dbReference type="PROSITE" id="PS00136">
    <property type="entry name" value="SUBTILASE_ASP"/>
    <property type="match status" value="1"/>
</dbReference>
<dbReference type="Gene3D" id="2.60.120.260">
    <property type="entry name" value="Galactose-binding domain-like"/>
    <property type="match status" value="1"/>
</dbReference>
<dbReference type="SUPFAM" id="SSF52743">
    <property type="entry name" value="Subtilisin-like"/>
    <property type="match status" value="1"/>
</dbReference>
<evidence type="ECO:0000256" key="20">
    <source>
        <dbReference type="PIRSR" id="PIRSR615500-1"/>
    </source>
</evidence>
<evidence type="ECO:0000256" key="9">
    <source>
        <dbReference type="ARBA" id="ARBA00022685"/>
    </source>
</evidence>
<comment type="cofactor">
    <cofactor evidence="2">
        <name>Ca(2+)</name>
        <dbReference type="ChEBI" id="CHEBI:29108"/>
    </cofactor>
</comment>
<evidence type="ECO:0000259" key="23">
    <source>
        <dbReference type="PROSITE" id="PS51829"/>
    </source>
</evidence>
<dbReference type="PROSITE" id="PS51892">
    <property type="entry name" value="SUBTILASE"/>
    <property type="match status" value="1"/>
</dbReference>
<name>A0A8D0R7V2_PIG</name>
<dbReference type="SUPFAM" id="SSF49785">
    <property type="entry name" value="Galactose-binding domain-like"/>
    <property type="match status" value="1"/>
</dbReference>
<evidence type="ECO:0000256" key="19">
    <source>
        <dbReference type="ARBA" id="ARBA00032862"/>
    </source>
</evidence>
<evidence type="ECO:0000256" key="5">
    <source>
        <dbReference type="ARBA" id="ARBA00005325"/>
    </source>
</evidence>
<keyword evidence="9" id="KW-0165">Cleavage on pair of basic residues</keyword>
<dbReference type="FunFam" id="3.30.70.850:FF:000001">
    <property type="entry name" value="Proprotein convertase subtilisin/kexin type 5"/>
    <property type="match status" value="1"/>
</dbReference>
<dbReference type="InterPro" id="IPR038466">
    <property type="entry name" value="S8_pro-domain_sf"/>
</dbReference>
<comment type="function">
    <text evidence="3">Involved in the processing of hormone and other protein precursors at sites comprised of pairs of basic amino acid residues. Substrates include POMC, renin, enkephalin, dynorphin, somatostatin, insulin and AGRP.</text>
</comment>
<dbReference type="GO" id="GO:0005615">
    <property type="term" value="C:extracellular space"/>
    <property type="evidence" value="ECO:0007669"/>
    <property type="project" value="UniProtKB-ARBA"/>
</dbReference>
<accession>A0A8D0R7V2</accession>
<dbReference type="GO" id="GO:0006508">
    <property type="term" value="P:proteolysis"/>
    <property type="evidence" value="ECO:0007669"/>
    <property type="project" value="UniProtKB-KW"/>
</dbReference>
<dbReference type="FunFam" id="3.40.50.200:FF:000010">
    <property type="entry name" value="Putative neuroendocrine convertase 1"/>
    <property type="match status" value="1"/>
</dbReference>
<dbReference type="InterPro" id="IPR036852">
    <property type="entry name" value="Peptidase_S8/S53_dom_sf"/>
</dbReference>
<evidence type="ECO:0000256" key="10">
    <source>
        <dbReference type="ARBA" id="ARBA00022729"/>
    </source>
</evidence>
<dbReference type="Gene3D" id="3.30.70.850">
    <property type="entry name" value="Peptidase S8, pro-domain"/>
    <property type="match status" value="1"/>
</dbReference>
<feature type="region of interest" description="Disordered" evidence="22">
    <location>
        <begin position="585"/>
        <end position="615"/>
    </location>
</feature>
<feature type="active site" description="Charge relay system" evidence="20 21">
    <location>
        <position position="389"/>
    </location>
</feature>
<dbReference type="InterPro" id="IPR034182">
    <property type="entry name" value="Kexin/furin"/>
</dbReference>
<dbReference type="EC" id="3.4.21.93" evidence="6"/>
<evidence type="ECO:0000256" key="7">
    <source>
        <dbReference type="ARBA" id="ARBA00015312"/>
    </source>
</evidence>
<comment type="subcellular location">
    <subcellularLocation>
        <location evidence="4">Cytoplasmic vesicle</location>
        <location evidence="4">Secretory vesicle</location>
    </subcellularLocation>
</comment>
<keyword evidence="16" id="KW-0325">Glycoprotein</keyword>
<feature type="domain" description="P/Homo B" evidence="23">
    <location>
        <begin position="467"/>
        <end position="605"/>
    </location>
</feature>
<dbReference type="PANTHER" id="PTHR42884">
    <property type="entry name" value="PROPROTEIN CONVERTASE SUBTILISIN/KEXIN-RELATED"/>
    <property type="match status" value="1"/>
</dbReference>
<evidence type="ECO:0000256" key="6">
    <source>
        <dbReference type="ARBA" id="ARBA00013234"/>
    </source>
</evidence>
<comment type="catalytic activity">
    <reaction evidence="1">
        <text>Release of protein hormones, neuropeptides and renin from their precursors, generally by hydrolysis of -Lys-Arg-|- bonds.</text>
        <dbReference type="EC" id="3.4.21.93"/>
    </reaction>
</comment>
<dbReference type="GO" id="GO:0030133">
    <property type="term" value="C:transport vesicle"/>
    <property type="evidence" value="ECO:0007669"/>
    <property type="project" value="UniProtKB-SubCell"/>
</dbReference>
<dbReference type="Proteomes" id="UP000694725">
    <property type="component" value="Unplaced"/>
</dbReference>
<evidence type="ECO:0000256" key="16">
    <source>
        <dbReference type="ARBA" id="ARBA00023180"/>
    </source>
</evidence>
<dbReference type="InterPro" id="IPR022005">
    <property type="entry name" value="Proho_convert"/>
</dbReference>
<feature type="active site" description="Charge relay system" evidence="20 21">
    <location>
        <position position="174"/>
    </location>
</feature>
<evidence type="ECO:0000256" key="17">
    <source>
        <dbReference type="ARBA" id="ARBA00023329"/>
    </source>
</evidence>
<dbReference type="Proteomes" id="UP000694727">
    <property type="component" value="Unplaced"/>
</dbReference>
<keyword evidence="14" id="KW-0865">Zymogen</keyword>
<keyword evidence="10" id="KW-0732">Signal</keyword>